<dbReference type="GO" id="GO:0051920">
    <property type="term" value="F:peroxiredoxin activity"/>
    <property type="evidence" value="ECO:0007669"/>
    <property type="project" value="InterPro"/>
</dbReference>
<comment type="caution">
    <text evidence="2">The sequence shown here is derived from an EMBL/GenBank/DDBJ whole genome shotgun (WGS) entry which is preliminary data.</text>
</comment>
<sequence length="163" mass="17479">MTPDLTNAPVVDRVDAVAAAPDVYQAMVAFQQVAGKGLDPLLAELVRLRVSQINGCTFCMDLHTRAAREAGESEQRLDALPAWRESTLFAPADRAALALCEALTLLPEAGVPDAVYKEAAACFDETSLTHLLWTAAATNVWNRIGVATAMGRRTTQRPEAQGT</sequence>
<dbReference type="InterPro" id="IPR029032">
    <property type="entry name" value="AhpD-like"/>
</dbReference>
<dbReference type="SUPFAM" id="SSF69118">
    <property type="entry name" value="AhpD-like"/>
    <property type="match status" value="1"/>
</dbReference>
<dbReference type="InterPro" id="IPR003779">
    <property type="entry name" value="CMD-like"/>
</dbReference>
<dbReference type="PANTHER" id="PTHR34846:SF10">
    <property type="entry name" value="CYTOPLASMIC PROTEIN"/>
    <property type="match status" value="1"/>
</dbReference>
<accession>A0A437PN04</accession>
<organism evidence="2 3">
    <name type="scientific">Streptomyces antnestii</name>
    <dbReference type="NCBI Taxonomy" id="2494256"/>
    <lineage>
        <taxon>Bacteria</taxon>
        <taxon>Bacillati</taxon>
        <taxon>Actinomycetota</taxon>
        <taxon>Actinomycetes</taxon>
        <taxon>Kitasatosporales</taxon>
        <taxon>Streptomycetaceae</taxon>
        <taxon>Streptomyces</taxon>
    </lineage>
</organism>
<keyword evidence="3" id="KW-1185">Reference proteome</keyword>
<dbReference type="PANTHER" id="PTHR34846">
    <property type="entry name" value="4-CARBOXYMUCONOLACTONE DECARBOXYLASE FAMILY PROTEIN (AFU_ORTHOLOGUE AFUA_6G11590)"/>
    <property type="match status" value="1"/>
</dbReference>
<dbReference type="AlphaFoldDB" id="A0A437PN04"/>
<dbReference type="OrthoDB" id="9801997at2"/>
<dbReference type="EMBL" id="RZYA01000007">
    <property type="protein sequence ID" value="RVU23686.1"/>
    <property type="molecule type" value="Genomic_DNA"/>
</dbReference>
<evidence type="ECO:0000259" key="1">
    <source>
        <dbReference type="Pfam" id="PF02627"/>
    </source>
</evidence>
<dbReference type="Proteomes" id="UP000283128">
    <property type="component" value="Unassembled WGS sequence"/>
</dbReference>
<dbReference type="NCBIfam" id="TIGR00778">
    <property type="entry name" value="ahpD_dom"/>
    <property type="match status" value="1"/>
</dbReference>
<reference evidence="2 3" key="1">
    <citation type="submission" date="2019-01" db="EMBL/GenBank/DDBJ databases">
        <title>Genome sequences of Streptomyces and Rhizobium isolates collected from root and soil.</title>
        <authorList>
            <person name="Chhettri S."/>
            <person name="Sevigny J.L."/>
            <person name="Sen A."/>
            <person name="Ennis N."/>
            <person name="Tisa L."/>
        </authorList>
    </citation>
    <scope>NUCLEOTIDE SEQUENCE [LARGE SCALE GENOMIC DNA]</scope>
    <source>
        <strain evidence="2 3">San01</strain>
    </source>
</reference>
<dbReference type="Pfam" id="PF02627">
    <property type="entry name" value="CMD"/>
    <property type="match status" value="1"/>
</dbReference>
<feature type="domain" description="Carboxymuconolactone decarboxylase-like" evidence="1">
    <location>
        <begin position="21"/>
        <end position="101"/>
    </location>
</feature>
<name>A0A437PN04_9ACTN</name>
<proteinExistence type="predicted"/>
<dbReference type="RefSeq" id="WP_127828982.1">
    <property type="nucleotide sequence ID" value="NZ_RZYA01000007.1"/>
</dbReference>
<evidence type="ECO:0000313" key="3">
    <source>
        <dbReference type="Proteomes" id="UP000283128"/>
    </source>
</evidence>
<gene>
    <name evidence="2" type="ORF">EOT10_16525</name>
</gene>
<dbReference type="InterPro" id="IPR004675">
    <property type="entry name" value="AhpD_core"/>
</dbReference>
<dbReference type="Gene3D" id="1.20.1290.10">
    <property type="entry name" value="AhpD-like"/>
    <property type="match status" value="1"/>
</dbReference>
<evidence type="ECO:0000313" key="2">
    <source>
        <dbReference type="EMBL" id="RVU23686.1"/>
    </source>
</evidence>
<protein>
    <submittedName>
        <fullName evidence="2">Carboxymuconolactone decarboxylase family protein</fullName>
    </submittedName>
</protein>